<dbReference type="Gene3D" id="3.40.50.720">
    <property type="entry name" value="NAD(P)-binding Rossmann-like Domain"/>
    <property type="match status" value="1"/>
</dbReference>
<dbReference type="PRINTS" id="PR00080">
    <property type="entry name" value="SDRFAMILY"/>
</dbReference>
<dbReference type="EMBL" id="CP051677">
    <property type="protein sequence ID" value="QJD78420.1"/>
    <property type="molecule type" value="Genomic_DNA"/>
</dbReference>
<dbReference type="PRINTS" id="PR00081">
    <property type="entry name" value="GDHRDH"/>
</dbReference>
<comment type="similarity">
    <text evidence="1">Belongs to the short-chain dehydrogenases/reductases (SDR) family.</text>
</comment>
<sequence length="254" mass="26826">MIKDLLNLSGKNALVTGSSQGIGAAIALGLAEFGANVLIHYHANSDKAEAVADQVRALDVKSDSIQADLSEPDAADKLFRAAVDAFGTIDILVLNASVQLPKLWAEATPDEFDEQVTANWKANLQLMQLSTPAMVERGWGRVLTIGSVQEEKPHPTMVVYAGTKAAMANTVKNLALQLASKGVTINNLSPGVIDTARTGEPTPPVDEAISQRMTIPLEDEGDPVDCAPMALLLCSEAGRYITGQTIFVDGGMSL</sequence>
<dbReference type="FunFam" id="3.40.50.720:FF:000084">
    <property type="entry name" value="Short-chain dehydrogenase reductase"/>
    <property type="match status" value="1"/>
</dbReference>
<evidence type="ECO:0000256" key="1">
    <source>
        <dbReference type="ARBA" id="ARBA00006484"/>
    </source>
</evidence>
<evidence type="ECO:0000313" key="3">
    <source>
        <dbReference type="Proteomes" id="UP000501128"/>
    </source>
</evidence>
<dbReference type="AlphaFoldDB" id="A0A7L5DS01"/>
<dbReference type="RefSeq" id="WP_169550394.1">
    <property type="nucleotide sequence ID" value="NZ_CP051677.1"/>
</dbReference>
<protein>
    <submittedName>
        <fullName evidence="2">SDR family oxidoreductase</fullName>
    </submittedName>
</protein>
<organism evidence="2 3">
    <name type="scientific">Spirosoma rhododendri</name>
    <dbReference type="NCBI Taxonomy" id="2728024"/>
    <lineage>
        <taxon>Bacteria</taxon>
        <taxon>Pseudomonadati</taxon>
        <taxon>Bacteroidota</taxon>
        <taxon>Cytophagia</taxon>
        <taxon>Cytophagales</taxon>
        <taxon>Cytophagaceae</taxon>
        <taxon>Spirosoma</taxon>
    </lineage>
</organism>
<dbReference type="Proteomes" id="UP000501128">
    <property type="component" value="Chromosome"/>
</dbReference>
<keyword evidence="3" id="KW-1185">Reference proteome</keyword>
<gene>
    <name evidence="2" type="ORF">HH216_08290</name>
</gene>
<dbReference type="PANTHER" id="PTHR42879">
    <property type="entry name" value="3-OXOACYL-(ACYL-CARRIER-PROTEIN) REDUCTASE"/>
    <property type="match status" value="1"/>
</dbReference>
<evidence type="ECO:0000313" key="2">
    <source>
        <dbReference type="EMBL" id="QJD78420.1"/>
    </source>
</evidence>
<dbReference type="Pfam" id="PF13561">
    <property type="entry name" value="adh_short_C2"/>
    <property type="match status" value="1"/>
</dbReference>
<accession>A0A7L5DS01</accession>
<dbReference type="SUPFAM" id="SSF51735">
    <property type="entry name" value="NAD(P)-binding Rossmann-fold domains"/>
    <property type="match status" value="1"/>
</dbReference>
<dbReference type="KEGG" id="srho:HH216_08290"/>
<proteinExistence type="inferred from homology"/>
<dbReference type="InterPro" id="IPR002347">
    <property type="entry name" value="SDR_fam"/>
</dbReference>
<name>A0A7L5DS01_9BACT</name>
<dbReference type="InterPro" id="IPR050259">
    <property type="entry name" value="SDR"/>
</dbReference>
<dbReference type="InterPro" id="IPR036291">
    <property type="entry name" value="NAD(P)-bd_dom_sf"/>
</dbReference>
<reference evidence="2 3" key="1">
    <citation type="submission" date="2020-04" db="EMBL/GenBank/DDBJ databases">
        <title>Genome sequencing of novel species.</title>
        <authorList>
            <person name="Heo J."/>
            <person name="Kim S.-J."/>
            <person name="Kim J.-S."/>
            <person name="Hong S.-B."/>
            <person name="Kwon S.-W."/>
        </authorList>
    </citation>
    <scope>NUCLEOTIDE SEQUENCE [LARGE SCALE GENOMIC DNA]</scope>
    <source>
        <strain evidence="2 3">CJU-R4</strain>
    </source>
</reference>